<dbReference type="EMBL" id="CP146016">
    <property type="protein sequence ID" value="WWQ61022.1"/>
    <property type="molecule type" value="Genomic_DNA"/>
</dbReference>
<dbReference type="PANTHER" id="PTHR41534:SF2">
    <property type="entry name" value="3-PHENYLPROPIONATE_CINNAMIC ACID DIOXYGENASE SUBUNIT BETA"/>
    <property type="match status" value="1"/>
</dbReference>
<dbReference type="InterPro" id="IPR000391">
    <property type="entry name" value="Rng_hydr_dOase-bsu"/>
</dbReference>
<evidence type="ECO:0000313" key="2">
    <source>
        <dbReference type="EMBL" id="WWQ61022.1"/>
    </source>
</evidence>
<dbReference type="EC" id="1.14.-.-" evidence="2"/>
<dbReference type="InterPro" id="IPR032710">
    <property type="entry name" value="NTF2-like_dom_sf"/>
</dbReference>
<dbReference type="RefSeq" id="WP_338602715.1">
    <property type="nucleotide sequence ID" value="NZ_CP146016.1"/>
</dbReference>
<dbReference type="Pfam" id="PF00866">
    <property type="entry name" value="Ring_hydroxyl_B"/>
    <property type="match status" value="1"/>
</dbReference>
<keyword evidence="2" id="KW-0223">Dioxygenase</keyword>
<organism evidence="2 3">
    <name type="scientific">Sulfolobus tengchongensis</name>
    <dbReference type="NCBI Taxonomy" id="207809"/>
    <lineage>
        <taxon>Archaea</taxon>
        <taxon>Thermoproteota</taxon>
        <taxon>Thermoprotei</taxon>
        <taxon>Sulfolobales</taxon>
        <taxon>Sulfolobaceae</taxon>
        <taxon>Sulfolobus</taxon>
    </lineage>
</organism>
<dbReference type="GO" id="GO:0019380">
    <property type="term" value="P:3-phenylpropionate catabolic process"/>
    <property type="evidence" value="ECO:0007669"/>
    <property type="project" value="TreeGrafter"/>
</dbReference>
<evidence type="ECO:0000313" key="3">
    <source>
        <dbReference type="Proteomes" id="UP001432202"/>
    </source>
</evidence>
<name>A0AAX4L2A7_9CREN</name>
<sequence>MSVSYDEYMEILSFLYKEAMLLDDKKYKEWLSLLTEDFEYKIFLVDFVPYTNEGPKLITILDEDRKAMERRINRLYTEYAWAEDPQSHTLRVISNVMIESKVDNVYNVRSYLVLHRDRGDLKDEVFYAKRNDKIVKVNEGYKLSKRDVIIMESILRERNVSLIL</sequence>
<dbReference type="Proteomes" id="UP001432202">
    <property type="component" value="Chromosome"/>
</dbReference>
<keyword evidence="3" id="KW-1185">Reference proteome</keyword>
<dbReference type="CDD" id="cd00667">
    <property type="entry name" value="ring_hydroxylating_dioxygenases_beta"/>
    <property type="match status" value="1"/>
</dbReference>
<dbReference type="AlphaFoldDB" id="A0AAX4L2A7"/>
<dbReference type="GO" id="GO:0051213">
    <property type="term" value="F:dioxygenase activity"/>
    <property type="evidence" value="ECO:0007669"/>
    <property type="project" value="UniProtKB-KW"/>
</dbReference>
<accession>A0AAX4L2A7</accession>
<dbReference type="SUPFAM" id="SSF54427">
    <property type="entry name" value="NTF2-like"/>
    <property type="match status" value="1"/>
</dbReference>
<reference evidence="2 3" key="1">
    <citation type="submission" date="2024-02" db="EMBL/GenBank/DDBJ databases">
        <title>STSV induces naive adaptation in Sulfolobus.</title>
        <authorList>
            <person name="Xiang X."/>
            <person name="Song M."/>
        </authorList>
    </citation>
    <scope>NUCLEOTIDE SEQUENCE [LARGE SCALE GENOMIC DNA]</scope>
    <source>
        <strain evidence="2 3">RT2</strain>
    </source>
</reference>
<evidence type="ECO:0000256" key="1">
    <source>
        <dbReference type="ARBA" id="ARBA00023002"/>
    </source>
</evidence>
<proteinExistence type="predicted"/>
<protein>
    <submittedName>
        <fullName evidence="2">Aromatic-ring-hydroxylating dioxygenase subunit beta</fullName>
        <ecNumber evidence="2">1.14.-.-</ecNumber>
    </submittedName>
</protein>
<dbReference type="GeneID" id="89335656"/>
<dbReference type="PANTHER" id="PTHR41534">
    <property type="entry name" value="BLR3401 PROTEIN"/>
    <property type="match status" value="1"/>
</dbReference>
<gene>
    <name evidence="2" type="ORF">V6M85_02770</name>
</gene>
<dbReference type="Gene3D" id="3.10.450.50">
    <property type="match status" value="1"/>
</dbReference>
<keyword evidence="1 2" id="KW-0560">Oxidoreductase</keyword>